<keyword evidence="4" id="KW-1185">Reference proteome</keyword>
<feature type="region of interest" description="Disordered" evidence="1">
    <location>
        <begin position="103"/>
        <end position="141"/>
    </location>
</feature>
<feature type="region of interest" description="Disordered" evidence="1">
    <location>
        <begin position="153"/>
        <end position="217"/>
    </location>
</feature>
<evidence type="ECO:0000313" key="2">
    <source>
        <dbReference type="EMBL" id="KAA1088327.1"/>
    </source>
</evidence>
<organism evidence="2 5">
    <name type="scientific">Puccinia graminis f. sp. tritici</name>
    <dbReference type="NCBI Taxonomy" id="56615"/>
    <lineage>
        <taxon>Eukaryota</taxon>
        <taxon>Fungi</taxon>
        <taxon>Dikarya</taxon>
        <taxon>Basidiomycota</taxon>
        <taxon>Pucciniomycotina</taxon>
        <taxon>Pucciniomycetes</taxon>
        <taxon>Pucciniales</taxon>
        <taxon>Pucciniaceae</taxon>
        <taxon>Puccinia</taxon>
    </lineage>
</organism>
<evidence type="ECO:0000313" key="3">
    <source>
        <dbReference type="EMBL" id="KAA1105316.1"/>
    </source>
</evidence>
<dbReference type="Proteomes" id="UP000324748">
    <property type="component" value="Unassembled WGS sequence"/>
</dbReference>
<dbReference type="EMBL" id="VSWC01000040">
    <property type="protein sequence ID" value="KAA1105316.1"/>
    <property type="molecule type" value="Genomic_DNA"/>
</dbReference>
<dbReference type="Proteomes" id="UP000325313">
    <property type="component" value="Unassembled WGS sequence"/>
</dbReference>
<feature type="region of interest" description="Disordered" evidence="1">
    <location>
        <begin position="232"/>
        <end position="257"/>
    </location>
</feature>
<proteinExistence type="predicted"/>
<reference evidence="4 5" key="1">
    <citation type="submission" date="2019-05" db="EMBL/GenBank/DDBJ databases">
        <title>Emergence of the Ug99 lineage of the wheat stem rust pathogen through somatic hybridization.</title>
        <authorList>
            <person name="Li F."/>
            <person name="Upadhyaya N.M."/>
            <person name="Sperschneider J."/>
            <person name="Matny O."/>
            <person name="Nguyen-Phuc H."/>
            <person name="Mago R."/>
            <person name="Raley C."/>
            <person name="Miller M.E."/>
            <person name="Silverstein K.A.T."/>
            <person name="Henningsen E."/>
            <person name="Hirsch C.D."/>
            <person name="Visser B."/>
            <person name="Pretorius Z.A."/>
            <person name="Steffenson B.J."/>
            <person name="Schwessinger B."/>
            <person name="Dodds P.N."/>
            <person name="Figueroa M."/>
        </authorList>
    </citation>
    <scope>NUCLEOTIDE SEQUENCE [LARGE SCALE GENOMIC DNA]</scope>
    <source>
        <strain evidence="3">21-0</strain>
        <strain evidence="2 5">Ug99</strain>
    </source>
</reference>
<dbReference type="OrthoDB" id="2506002at2759"/>
<sequence>MPLILNEPQPLQDQDFLHQPHHSQLSSSVMAKPTNHNQLFTILPLNEQATLSPLAITQPPSPNRHPTYLLNNFPHRPHFYQPESVGAQAGYCLSPVPPSLRQFTNSAPKPVNLHSSSSSGGNRTQQSTTTHAGRSSHSLVSSAALSSLPSLSTTIASSSSSSSTSPLSSTSRSKPPANTLKPQSSPPQELSSSAQQEHHRSSASMIITKKVLPVPPSLSPRVRQIFMDKINSQQAQSCAQLPRRKKKKAVDPVVPSI</sequence>
<accession>A0A5B0NGI6</accession>
<protein>
    <submittedName>
        <fullName evidence="2">Uncharacterized protein</fullName>
    </submittedName>
</protein>
<dbReference type="AlphaFoldDB" id="A0A5B0NGI6"/>
<feature type="compositionally biased region" description="Low complexity" evidence="1">
    <location>
        <begin position="153"/>
        <end position="195"/>
    </location>
</feature>
<evidence type="ECO:0000256" key="1">
    <source>
        <dbReference type="SAM" id="MobiDB-lite"/>
    </source>
</evidence>
<comment type="caution">
    <text evidence="2">The sequence shown here is derived from an EMBL/GenBank/DDBJ whole genome shotgun (WGS) entry which is preliminary data.</text>
</comment>
<evidence type="ECO:0000313" key="4">
    <source>
        <dbReference type="Proteomes" id="UP000324748"/>
    </source>
</evidence>
<name>A0A5B0NGI6_PUCGR</name>
<evidence type="ECO:0000313" key="5">
    <source>
        <dbReference type="Proteomes" id="UP000325313"/>
    </source>
</evidence>
<dbReference type="EMBL" id="VDEP01000406">
    <property type="protein sequence ID" value="KAA1088327.1"/>
    <property type="molecule type" value="Genomic_DNA"/>
</dbReference>
<feature type="compositionally biased region" description="Polar residues" evidence="1">
    <location>
        <begin position="103"/>
        <end position="133"/>
    </location>
</feature>
<gene>
    <name evidence="3" type="ORF">PGT21_002840</name>
    <name evidence="2" type="ORF">PGTUg99_015554</name>
</gene>